<sequence length="72" mass="7929">MAERESQANALAVCSRTAHPVGYDLTGSLITPWGGKTWGLSSCMRSLGLYEAIFSPSRTKIRCVPLEMKLRQ</sequence>
<dbReference type="AlphaFoldDB" id="A0A8S1C2Z2"/>
<keyword evidence="2" id="KW-1185">Reference proteome</keyword>
<accession>A0A8S1C2Z2</accession>
<comment type="caution">
    <text evidence="1">The sequence shown here is derived from an EMBL/GenBank/DDBJ whole genome shotgun (WGS) entry which is preliminary data.</text>
</comment>
<reference evidence="1 2" key="1">
    <citation type="submission" date="2020-04" db="EMBL/GenBank/DDBJ databases">
        <authorList>
            <person name="Alioto T."/>
            <person name="Alioto T."/>
            <person name="Gomez Garrido J."/>
        </authorList>
    </citation>
    <scope>NUCLEOTIDE SEQUENCE [LARGE SCALE GENOMIC DNA]</scope>
</reference>
<organism evidence="1 2">
    <name type="scientific">Cloeon dipterum</name>
    <dbReference type="NCBI Taxonomy" id="197152"/>
    <lineage>
        <taxon>Eukaryota</taxon>
        <taxon>Metazoa</taxon>
        <taxon>Ecdysozoa</taxon>
        <taxon>Arthropoda</taxon>
        <taxon>Hexapoda</taxon>
        <taxon>Insecta</taxon>
        <taxon>Pterygota</taxon>
        <taxon>Palaeoptera</taxon>
        <taxon>Ephemeroptera</taxon>
        <taxon>Pisciforma</taxon>
        <taxon>Baetidae</taxon>
        <taxon>Cloeon</taxon>
    </lineage>
</organism>
<dbReference type="EMBL" id="CADEPI010000008">
    <property type="protein sequence ID" value="CAB3362224.1"/>
    <property type="molecule type" value="Genomic_DNA"/>
</dbReference>
<evidence type="ECO:0000313" key="1">
    <source>
        <dbReference type="EMBL" id="CAB3362224.1"/>
    </source>
</evidence>
<protein>
    <submittedName>
        <fullName evidence="1">Uncharacterized protein</fullName>
    </submittedName>
</protein>
<dbReference type="Proteomes" id="UP000494165">
    <property type="component" value="Unassembled WGS sequence"/>
</dbReference>
<evidence type="ECO:0000313" key="2">
    <source>
        <dbReference type="Proteomes" id="UP000494165"/>
    </source>
</evidence>
<gene>
    <name evidence="1" type="ORF">CLODIP_2_CD04988</name>
</gene>
<proteinExistence type="predicted"/>
<name>A0A8S1C2Z2_9INSE</name>